<evidence type="ECO:0000259" key="7">
    <source>
        <dbReference type="PROSITE" id="PS51900"/>
    </source>
</evidence>
<evidence type="ECO:0000313" key="9">
    <source>
        <dbReference type="Proteomes" id="UP000317178"/>
    </source>
</evidence>
<dbReference type="OrthoDB" id="212062at2"/>
<dbReference type="Pfam" id="PF00589">
    <property type="entry name" value="Phage_integrase"/>
    <property type="match status" value="1"/>
</dbReference>
<dbReference type="InterPro" id="IPR013762">
    <property type="entry name" value="Integrase-like_cat_sf"/>
</dbReference>
<dbReference type="InterPro" id="IPR011010">
    <property type="entry name" value="DNA_brk_join_enz"/>
</dbReference>
<name>A0A518CKB1_9PLAN</name>
<comment type="similarity">
    <text evidence="1">Belongs to the 'phage' integrase family.</text>
</comment>
<dbReference type="GO" id="GO:0015074">
    <property type="term" value="P:DNA integration"/>
    <property type="evidence" value="ECO:0007669"/>
    <property type="project" value="UniProtKB-KW"/>
</dbReference>
<evidence type="ECO:0000313" key="8">
    <source>
        <dbReference type="EMBL" id="QDU79666.1"/>
    </source>
</evidence>
<feature type="domain" description="Tyr recombinase" evidence="6">
    <location>
        <begin position="192"/>
        <end position="392"/>
    </location>
</feature>
<dbReference type="KEGG" id="plon:Pla110_13770"/>
<evidence type="ECO:0000256" key="5">
    <source>
        <dbReference type="PROSITE-ProRule" id="PRU01248"/>
    </source>
</evidence>
<dbReference type="Gene3D" id="1.10.150.130">
    <property type="match status" value="1"/>
</dbReference>
<evidence type="ECO:0000256" key="2">
    <source>
        <dbReference type="ARBA" id="ARBA00022908"/>
    </source>
</evidence>
<accession>A0A518CKB1</accession>
<dbReference type="InterPro" id="IPR004107">
    <property type="entry name" value="Integrase_SAM-like_N"/>
</dbReference>
<dbReference type="PANTHER" id="PTHR30349:SF64">
    <property type="entry name" value="PROPHAGE INTEGRASE INTD-RELATED"/>
    <property type="match status" value="1"/>
</dbReference>
<keyword evidence="9" id="KW-1185">Reference proteome</keyword>
<dbReference type="Pfam" id="PF02899">
    <property type="entry name" value="Phage_int_SAM_1"/>
    <property type="match status" value="1"/>
</dbReference>
<sequence>MARKKSNRETIQCQFFKWKIYERGGVWQADGRSNRPSVGRHSLDTRDYLEAKSGLICLDRVCAVKSGLANPDIVDLANNTSVNITEGCKSFLQYCERDRLVGGAKPTTVKRYRAVLDKFQKFAGQNGMAKWAQVTRSVVEKYISWLSAQDYAERTRRFEAETVKRVNKWLIQEALLPNEYLIKLPLMKQQGTTTYCWKPEEIRAMLLYARDAEDLQWLWYVLMMLAQTGARISEACSLQWIDVDLSISLLHIRDESGSKQKKKEIRQTKSGKSRMIPIRPELSDMFKLMNHQQDPYVFHGPRGGRLKPDTVRRLLIKKVLTPLNDQFPTADGEIGFRDGRLHSFRHYFCSQCANQGVSEFMLRDWLGHADSEMVRHYYHLHNAESHQRMAQVNFLSSIQILNDQSNPELN</sequence>
<evidence type="ECO:0000259" key="6">
    <source>
        <dbReference type="PROSITE" id="PS51898"/>
    </source>
</evidence>
<dbReference type="GO" id="GO:0006310">
    <property type="term" value="P:DNA recombination"/>
    <property type="evidence" value="ECO:0007669"/>
    <property type="project" value="UniProtKB-KW"/>
</dbReference>
<evidence type="ECO:0000256" key="4">
    <source>
        <dbReference type="ARBA" id="ARBA00023172"/>
    </source>
</evidence>
<protein>
    <submittedName>
        <fullName evidence="8">Site-specific tyrosine recombinase XerC</fullName>
    </submittedName>
</protein>
<dbReference type="GO" id="GO:0003677">
    <property type="term" value="F:DNA binding"/>
    <property type="evidence" value="ECO:0007669"/>
    <property type="project" value="UniProtKB-UniRule"/>
</dbReference>
<dbReference type="InterPro" id="IPR044068">
    <property type="entry name" value="CB"/>
</dbReference>
<reference evidence="8 9" key="1">
    <citation type="submission" date="2019-02" db="EMBL/GenBank/DDBJ databases">
        <title>Deep-cultivation of Planctomycetes and their phenomic and genomic characterization uncovers novel biology.</title>
        <authorList>
            <person name="Wiegand S."/>
            <person name="Jogler M."/>
            <person name="Boedeker C."/>
            <person name="Pinto D."/>
            <person name="Vollmers J."/>
            <person name="Rivas-Marin E."/>
            <person name="Kohn T."/>
            <person name="Peeters S.H."/>
            <person name="Heuer A."/>
            <person name="Rast P."/>
            <person name="Oberbeckmann S."/>
            <person name="Bunk B."/>
            <person name="Jeske O."/>
            <person name="Meyerdierks A."/>
            <person name="Storesund J.E."/>
            <person name="Kallscheuer N."/>
            <person name="Luecker S."/>
            <person name="Lage O.M."/>
            <person name="Pohl T."/>
            <person name="Merkel B.J."/>
            <person name="Hornburger P."/>
            <person name="Mueller R.-W."/>
            <person name="Bruemmer F."/>
            <person name="Labrenz M."/>
            <person name="Spormann A.M."/>
            <person name="Op den Camp H."/>
            <person name="Overmann J."/>
            <person name="Amann R."/>
            <person name="Jetten M.S.M."/>
            <person name="Mascher T."/>
            <person name="Medema M.H."/>
            <person name="Devos D.P."/>
            <person name="Kaster A.-K."/>
            <person name="Ovreas L."/>
            <person name="Rohde M."/>
            <person name="Galperin M.Y."/>
            <person name="Jogler C."/>
        </authorList>
    </citation>
    <scope>NUCLEOTIDE SEQUENCE [LARGE SCALE GENOMIC DNA]</scope>
    <source>
        <strain evidence="8 9">Pla110</strain>
    </source>
</reference>
<feature type="domain" description="Core-binding (CB)" evidence="7">
    <location>
        <begin position="82"/>
        <end position="171"/>
    </location>
</feature>
<dbReference type="InterPro" id="IPR002104">
    <property type="entry name" value="Integrase_catalytic"/>
</dbReference>
<dbReference type="Proteomes" id="UP000317178">
    <property type="component" value="Chromosome"/>
</dbReference>
<organism evidence="8 9">
    <name type="scientific">Polystyrenella longa</name>
    <dbReference type="NCBI Taxonomy" id="2528007"/>
    <lineage>
        <taxon>Bacteria</taxon>
        <taxon>Pseudomonadati</taxon>
        <taxon>Planctomycetota</taxon>
        <taxon>Planctomycetia</taxon>
        <taxon>Planctomycetales</taxon>
        <taxon>Planctomycetaceae</taxon>
        <taxon>Polystyrenella</taxon>
    </lineage>
</organism>
<dbReference type="Gene3D" id="1.10.443.10">
    <property type="entry name" value="Intergrase catalytic core"/>
    <property type="match status" value="1"/>
</dbReference>
<keyword evidence="4" id="KW-0233">DNA recombination</keyword>
<dbReference type="EMBL" id="CP036281">
    <property type="protein sequence ID" value="QDU79666.1"/>
    <property type="molecule type" value="Genomic_DNA"/>
</dbReference>
<keyword evidence="2" id="KW-0229">DNA integration</keyword>
<dbReference type="PROSITE" id="PS51898">
    <property type="entry name" value="TYR_RECOMBINASE"/>
    <property type="match status" value="1"/>
</dbReference>
<dbReference type="AlphaFoldDB" id="A0A518CKB1"/>
<gene>
    <name evidence="8" type="ORF">Pla110_13770</name>
</gene>
<dbReference type="PANTHER" id="PTHR30349">
    <property type="entry name" value="PHAGE INTEGRASE-RELATED"/>
    <property type="match status" value="1"/>
</dbReference>
<dbReference type="CDD" id="cd00796">
    <property type="entry name" value="INT_Rci_Hp1_C"/>
    <property type="match status" value="1"/>
</dbReference>
<dbReference type="SUPFAM" id="SSF56349">
    <property type="entry name" value="DNA breaking-rejoining enzymes"/>
    <property type="match status" value="1"/>
</dbReference>
<dbReference type="RefSeq" id="WP_144994445.1">
    <property type="nucleotide sequence ID" value="NZ_CP036281.1"/>
</dbReference>
<dbReference type="PROSITE" id="PS51900">
    <property type="entry name" value="CB"/>
    <property type="match status" value="1"/>
</dbReference>
<dbReference type="InterPro" id="IPR010998">
    <property type="entry name" value="Integrase_recombinase_N"/>
</dbReference>
<keyword evidence="3 5" id="KW-0238">DNA-binding</keyword>
<proteinExistence type="inferred from homology"/>
<dbReference type="InterPro" id="IPR050090">
    <property type="entry name" value="Tyrosine_recombinase_XerCD"/>
</dbReference>
<evidence type="ECO:0000256" key="1">
    <source>
        <dbReference type="ARBA" id="ARBA00008857"/>
    </source>
</evidence>
<evidence type="ECO:0000256" key="3">
    <source>
        <dbReference type="ARBA" id="ARBA00023125"/>
    </source>
</evidence>